<protein>
    <submittedName>
        <fullName evidence="1">Uncharacterized protein</fullName>
    </submittedName>
</protein>
<accession>A0A835VA24</accession>
<dbReference type="AlphaFoldDB" id="A0A835VA24"/>
<evidence type="ECO:0000313" key="1">
    <source>
        <dbReference type="EMBL" id="KAG0489983.1"/>
    </source>
</evidence>
<evidence type="ECO:0000313" key="2">
    <source>
        <dbReference type="Proteomes" id="UP000639772"/>
    </source>
</evidence>
<dbReference type="EMBL" id="JADCNM010000003">
    <property type="protein sequence ID" value="KAG0489983.1"/>
    <property type="molecule type" value="Genomic_DNA"/>
</dbReference>
<proteinExistence type="predicted"/>
<organism evidence="1 2">
    <name type="scientific">Vanilla planifolia</name>
    <name type="common">Vanilla</name>
    <dbReference type="NCBI Taxonomy" id="51239"/>
    <lineage>
        <taxon>Eukaryota</taxon>
        <taxon>Viridiplantae</taxon>
        <taxon>Streptophyta</taxon>
        <taxon>Embryophyta</taxon>
        <taxon>Tracheophyta</taxon>
        <taxon>Spermatophyta</taxon>
        <taxon>Magnoliopsida</taxon>
        <taxon>Liliopsida</taxon>
        <taxon>Asparagales</taxon>
        <taxon>Orchidaceae</taxon>
        <taxon>Vanilloideae</taxon>
        <taxon>Vanilleae</taxon>
        <taxon>Vanilla</taxon>
    </lineage>
</organism>
<comment type="caution">
    <text evidence="1">The sequence shown here is derived from an EMBL/GenBank/DDBJ whole genome shotgun (WGS) entry which is preliminary data.</text>
</comment>
<reference evidence="1 2" key="1">
    <citation type="journal article" date="2020" name="Nat. Food">
        <title>A phased Vanilla planifolia genome enables genetic improvement of flavour and production.</title>
        <authorList>
            <person name="Hasing T."/>
            <person name="Tang H."/>
            <person name="Brym M."/>
            <person name="Khazi F."/>
            <person name="Huang T."/>
            <person name="Chambers A.H."/>
        </authorList>
    </citation>
    <scope>NUCLEOTIDE SEQUENCE [LARGE SCALE GENOMIC DNA]</scope>
    <source>
        <tissue evidence="1">Leaf</tissue>
    </source>
</reference>
<gene>
    <name evidence="1" type="ORF">HPP92_006846</name>
</gene>
<dbReference type="Proteomes" id="UP000639772">
    <property type="component" value="Chromosome 3"/>
</dbReference>
<name>A0A835VA24_VANPL</name>
<sequence length="124" mass="13983">MEMIAAPWLNRRPAIPYDGPVKRRCLCASGEWGYEGVAPAPNRGSYYDITVIANPHARSRVTTMRHRHHALPLLLLRLTASNLAMSVPSTPCGELADHQHHVVDDARYMNLNAPWANMEKEEKE</sequence>